<evidence type="ECO:0000259" key="11">
    <source>
        <dbReference type="Pfam" id="PF00850"/>
    </source>
</evidence>
<gene>
    <name evidence="13" type="primary">HDA1</name>
    <name evidence="13" type="ORF">H4R34_000587</name>
</gene>
<dbReference type="GO" id="GO:0040029">
    <property type="term" value="P:epigenetic regulation of gene expression"/>
    <property type="evidence" value="ECO:0007669"/>
    <property type="project" value="TreeGrafter"/>
</dbReference>
<keyword evidence="6" id="KW-0156">Chromatin regulator</keyword>
<dbReference type="InterPro" id="IPR023696">
    <property type="entry name" value="Ureohydrolase_dom_sf"/>
</dbReference>
<dbReference type="Pfam" id="PF09757">
    <property type="entry name" value="Arb2-like"/>
    <property type="match status" value="1"/>
</dbReference>
<dbReference type="Proteomes" id="UP001151582">
    <property type="component" value="Unassembled WGS sequence"/>
</dbReference>
<evidence type="ECO:0000313" key="13">
    <source>
        <dbReference type="EMBL" id="KAJ1984552.1"/>
    </source>
</evidence>
<dbReference type="EMBL" id="JANBQB010000016">
    <property type="protein sequence ID" value="KAJ1984552.1"/>
    <property type="molecule type" value="Genomic_DNA"/>
</dbReference>
<dbReference type="InterPro" id="IPR019154">
    <property type="entry name" value="Arb2-like_domain"/>
</dbReference>
<feature type="domain" description="Arb2-like" evidence="12">
    <location>
        <begin position="529"/>
        <end position="652"/>
    </location>
</feature>
<evidence type="ECO:0000256" key="9">
    <source>
        <dbReference type="ARBA" id="ARBA00023242"/>
    </source>
</evidence>
<organism evidence="13 14">
    <name type="scientific">Dimargaris verticillata</name>
    <dbReference type="NCBI Taxonomy" id="2761393"/>
    <lineage>
        <taxon>Eukaryota</taxon>
        <taxon>Fungi</taxon>
        <taxon>Fungi incertae sedis</taxon>
        <taxon>Zoopagomycota</taxon>
        <taxon>Kickxellomycotina</taxon>
        <taxon>Dimargaritomycetes</taxon>
        <taxon>Dimargaritales</taxon>
        <taxon>Dimargaritaceae</taxon>
        <taxon>Dimargaris</taxon>
    </lineage>
</organism>
<evidence type="ECO:0000256" key="2">
    <source>
        <dbReference type="ARBA" id="ARBA00007738"/>
    </source>
</evidence>
<keyword evidence="4" id="KW-0678">Repressor</keyword>
<dbReference type="EC" id="3.5.1.98" evidence="3"/>
<dbReference type="InterPro" id="IPR000286">
    <property type="entry name" value="HDACs"/>
</dbReference>
<feature type="domain" description="Histone deacetylase" evidence="11">
    <location>
        <begin position="29"/>
        <end position="326"/>
    </location>
</feature>
<name>A0A9W8BBI2_9FUNG</name>
<sequence length="660" mass="71701">MAAKPSPSTGLVYDARMKFHAPMEAGELHPEDPRRIWYIFEALRKAGCVDQCLRIDTREACTEEVLLCHDEAHHTTITNTQTMSQLQLEKLAGQYNSLYLCPETAYCARLSCGGLIELCRAVVEGQVRNGFAVIRPPGHHAERIEPMGFCFYNNVAIATRYVQSHLNVGRVLIVDWDIHHGNGIQEAFIDDPDVLYFSIHRHDNGNFYPESPLGDYDIVGLDKGAGFNVNVPWPCPGMGDGDYLHVFDRLLLPMAREFAPELVIVASGFDAAKGDTIGECLVTPSAYAHMTYLLKGLAGGRVVLALEGGYNLDAIASSALACVQALLNDNMDGWNTITSHRNSQCHLPNASAAVPPDGFSQALSPAKNTLAFPTGSQENLNTNALSTALEQVASARSSRVGPSLPQLSSKVPSQVCLSTVDKVIHAHQKYWRCLGPAPKLKSDYSDALVPPFNLVDAYSKYRLDYLASVGFFPLTSSRFNLVPRGSTTGHQSPSAQGTAGSSLSSVVYSFAASQRQAGLSKHPLTNELLKRHTIATTDFSSRSVMVLFVHDSPDMRALTVPGSNVIDESESFAVDSYLRYDTTFTKLGYGVIDVCVPYQKAVHDPAGMAEGLNQLMLLLWDTCIDSAGAKTIIFVGSGAMGCQALTHLISYRGKECIQSA</sequence>
<evidence type="ECO:0000256" key="3">
    <source>
        <dbReference type="ARBA" id="ARBA00012111"/>
    </source>
</evidence>
<proteinExistence type="inferred from homology"/>
<evidence type="ECO:0000313" key="14">
    <source>
        <dbReference type="Proteomes" id="UP001151582"/>
    </source>
</evidence>
<reference evidence="13" key="1">
    <citation type="submission" date="2022-07" db="EMBL/GenBank/DDBJ databases">
        <title>Phylogenomic reconstructions and comparative analyses of Kickxellomycotina fungi.</title>
        <authorList>
            <person name="Reynolds N.K."/>
            <person name="Stajich J.E."/>
            <person name="Barry K."/>
            <person name="Grigoriev I.V."/>
            <person name="Crous P."/>
            <person name="Smith M.E."/>
        </authorList>
    </citation>
    <scope>NUCLEOTIDE SEQUENCE</scope>
    <source>
        <strain evidence="13">RSA 567</strain>
    </source>
</reference>
<dbReference type="PRINTS" id="PR01270">
    <property type="entry name" value="HDASUPER"/>
</dbReference>
<dbReference type="InterPro" id="IPR037138">
    <property type="entry name" value="His_deacetylse_dom_sf"/>
</dbReference>
<evidence type="ECO:0000256" key="5">
    <source>
        <dbReference type="ARBA" id="ARBA00022801"/>
    </source>
</evidence>
<dbReference type="AlphaFoldDB" id="A0A9W8BBI2"/>
<dbReference type="FunFam" id="3.40.800.20:FF:000005">
    <property type="entry name" value="histone deacetylase 6"/>
    <property type="match status" value="1"/>
</dbReference>
<evidence type="ECO:0000256" key="6">
    <source>
        <dbReference type="ARBA" id="ARBA00022853"/>
    </source>
</evidence>
<dbReference type="Pfam" id="PF00850">
    <property type="entry name" value="Hist_deacetyl"/>
    <property type="match status" value="1"/>
</dbReference>
<protein>
    <recommendedName>
        <fullName evidence="3">histone deacetylase</fullName>
        <ecNumber evidence="3">3.5.1.98</ecNumber>
    </recommendedName>
</protein>
<comment type="caution">
    <text evidence="13">The sequence shown here is derived from an EMBL/GenBank/DDBJ whole genome shotgun (WGS) entry which is preliminary data.</text>
</comment>
<keyword evidence="9" id="KW-0539">Nucleus</keyword>
<dbReference type="Gene3D" id="3.40.800.20">
    <property type="entry name" value="Histone deacetylase domain"/>
    <property type="match status" value="1"/>
</dbReference>
<dbReference type="OrthoDB" id="424012at2759"/>
<comment type="similarity">
    <text evidence="2">Belongs to the histone deacetylase family. HD type 2 subfamily.</text>
</comment>
<dbReference type="SUPFAM" id="SSF52768">
    <property type="entry name" value="Arginase/deacetylase"/>
    <property type="match status" value="1"/>
</dbReference>
<evidence type="ECO:0000256" key="8">
    <source>
        <dbReference type="ARBA" id="ARBA00023163"/>
    </source>
</evidence>
<keyword evidence="5 13" id="KW-0378">Hydrolase</keyword>
<comment type="catalytic activity">
    <reaction evidence="10">
        <text>N(6)-acetyl-L-lysyl-[histone] + H2O = L-lysyl-[histone] + acetate</text>
        <dbReference type="Rhea" id="RHEA:58196"/>
        <dbReference type="Rhea" id="RHEA-COMP:9845"/>
        <dbReference type="Rhea" id="RHEA-COMP:11338"/>
        <dbReference type="ChEBI" id="CHEBI:15377"/>
        <dbReference type="ChEBI" id="CHEBI:29969"/>
        <dbReference type="ChEBI" id="CHEBI:30089"/>
        <dbReference type="ChEBI" id="CHEBI:61930"/>
        <dbReference type="EC" id="3.5.1.98"/>
    </reaction>
</comment>
<evidence type="ECO:0000256" key="4">
    <source>
        <dbReference type="ARBA" id="ARBA00022491"/>
    </source>
</evidence>
<dbReference type="GO" id="GO:0141221">
    <property type="term" value="F:histone deacetylase activity, hydrolytic mechanism"/>
    <property type="evidence" value="ECO:0007669"/>
    <property type="project" value="UniProtKB-EC"/>
</dbReference>
<evidence type="ECO:0000256" key="10">
    <source>
        <dbReference type="ARBA" id="ARBA00048287"/>
    </source>
</evidence>
<dbReference type="PANTHER" id="PTHR10625">
    <property type="entry name" value="HISTONE DEACETYLASE HDAC1-RELATED"/>
    <property type="match status" value="1"/>
</dbReference>
<dbReference type="InterPro" id="IPR023801">
    <property type="entry name" value="His_deacetylse_dom"/>
</dbReference>
<keyword evidence="8" id="KW-0804">Transcription</keyword>
<dbReference type="GO" id="GO:0000118">
    <property type="term" value="C:histone deacetylase complex"/>
    <property type="evidence" value="ECO:0007669"/>
    <property type="project" value="TreeGrafter"/>
</dbReference>
<accession>A0A9W8BBI2</accession>
<evidence type="ECO:0000256" key="7">
    <source>
        <dbReference type="ARBA" id="ARBA00023015"/>
    </source>
</evidence>
<evidence type="ECO:0000256" key="1">
    <source>
        <dbReference type="ARBA" id="ARBA00004123"/>
    </source>
</evidence>
<keyword evidence="14" id="KW-1185">Reference proteome</keyword>
<evidence type="ECO:0000259" key="12">
    <source>
        <dbReference type="Pfam" id="PF09757"/>
    </source>
</evidence>
<keyword evidence="7" id="KW-0805">Transcription regulation</keyword>
<comment type="subcellular location">
    <subcellularLocation>
        <location evidence="1">Nucleus</location>
    </subcellularLocation>
</comment>
<dbReference type="PANTHER" id="PTHR10625:SF5">
    <property type="entry name" value="HISTONE DEACETYLASE"/>
    <property type="match status" value="1"/>
</dbReference>